<dbReference type="Proteomes" id="UP000295763">
    <property type="component" value="Unassembled WGS sequence"/>
</dbReference>
<organism evidence="2 3">
    <name type="scientific">Cricetibacter osteomyelitidis</name>
    <dbReference type="NCBI Taxonomy" id="1521931"/>
    <lineage>
        <taxon>Bacteria</taxon>
        <taxon>Pseudomonadati</taxon>
        <taxon>Pseudomonadota</taxon>
        <taxon>Gammaproteobacteria</taxon>
        <taxon>Pasteurellales</taxon>
        <taxon>Pasteurellaceae</taxon>
        <taxon>Cricetibacter</taxon>
    </lineage>
</organism>
<evidence type="ECO:0000313" key="3">
    <source>
        <dbReference type="Proteomes" id="UP000295763"/>
    </source>
</evidence>
<name>A0A4R2T3L5_9PAST</name>
<reference evidence="2 3" key="1">
    <citation type="submission" date="2019-03" db="EMBL/GenBank/DDBJ databases">
        <title>Genomic Encyclopedia of Type Strains, Phase IV (KMG-IV): sequencing the most valuable type-strain genomes for metagenomic binning, comparative biology and taxonomic classification.</title>
        <authorList>
            <person name="Goeker M."/>
        </authorList>
    </citation>
    <scope>NUCLEOTIDE SEQUENCE [LARGE SCALE GENOMIC DNA]</scope>
    <source>
        <strain evidence="2 3">DSM 28404</strain>
    </source>
</reference>
<dbReference type="RefSeq" id="WP_131975353.1">
    <property type="nucleotide sequence ID" value="NZ_SLYB01000004.1"/>
</dbReference>
<evidence type="ECO:0000313" key="2">
    <source>
        <dbReference type="EMBL" id="TCP96595.1"/>
    </source>
</evidence>
<accession>A0A4R2T3L5</accession>
<evidence type="ECO:0000259" key="1">
    <source>
        <dbReference type="PROSITE" id="PS51372"/>
    </source>
</evidence>
<comment type="caution">
    <text evidence="2">The sequence shown here is derived from an EMBL/GenBank/DDBJ whole genome shotgun (WGS) entry which is preliminary data.</text>
</comment>
<dbReference type="SUPFAM" id="SSF63520">
    <property type="entry name" value="PTS-regulatory domain, PRD"/>
    <property type="match status" value="1"/>
</dbReference>
<feature type="domain" description="PRD" evidence="1">
    <location>
        <begin position="15"/>
        <end position="121"/>
    </location>
</feature>
<dbReference type="PROSITE" id="PS51372">
    <property type="entry name" value="PRD_2"/>
    <property type="match status" value="1"/>
</dbReference>
<keyword evidence="3" id="KW-1185">Reference proteome</keyword>
<dbReference type="EMBL" id="SLYB01000004">
    <property type="protein sequence ID" value="TCP96595.1"/>
    <property type="molecule type" value="Genomic_DNA"/>
</dbReference>
<dbReference type="GO" id="GO:0006355">
    <property type="term" value="P:regulation of DNA-templated transcription"/>
    <property type="evidence" value="ECO:0007669"/>
    <property type="project" value="InterPro"/>
</dbReference>
<protein>
    <recommendedName>
        <fullName evidence="1">PRD domain-containing protein</fullName>
    </recommendedName>
</protein>
<dbReference type="InterPro" id="IPR011608">
    <property type="entry name" value="PRD"/>
</dbReference>
<sequence>MKVFQRLQLLQARQLINQNIQDTVIHIMQYLVEKYGVDVDCPQVEILLIHLANALGRISRQGCAQPLNHLIYAEIQNSLIFPKVMRIHLALLDKIPFEVPYNEQTHMIANLYSLALSQPKILTAAE</sequence>
<proteinExistence type="predicted"/>
<dbReference type="OrthoDB" id="5688967at2"/>
<gene>
    <name evidence="2" type="ORF">EDC44_104131</name>
</gene>
<dbReference type="InterPro" id="IPR036634">
    <property type="entry name" value="PRD_sf"/>
</dbReference>
<dbReference type="AlphaFoldDB" id="A0A4R2T3L5"/>